<accession>A0A6L2L8C0</accession>
<organism evidence="1">
    <name type="scientific">Tanacetum cinerariifolium</name>
    <name type="common">Dalmatian daisy</name>
    <name type="synonym">Chrysanthemum cinerariifolium</name>
    <dbReference type="NCBI Taxonomy" id="118510"/>
    <lineage>
        <taxon>Eukaryota</taxon>
        <taxon>Viridiplantae</taxon>
        <taxon>Streptophyta</taxon>
        <taxon>Embryophyta</taxon>
        <taxon>Tracheophyta</taxon>
        <taxon>Spermatophyta</taxon>
        <taxon>Magnoliopsida</taxon>
        <taxon>eudicotyledons</taxon>
        <taxon>Gunneridae</taxon>
        <taxon>Pentapetalae</taxon>
        <taxon>asterids</taxon>
        <taxon>campanulids</taxon>
        <taxon>Asterales</taxon>
        <taxon>Asteraceae</taxon>
        <taxon>Asteroideae</taxon>
        <taxon>Anthemideae</taxon>
        <taxon>Anthemidinae</taxon>
        <taxon>Tanacetum</taxon>
    </lineage>
</organism>
<sequence length="241" mass="27445">MDSDAAHMIVASNVPMLKPGEFELWRMGIERYIQMMDYALWDVIENGNSIPKIQTVYNVETVIPPTTVEEKLQRRNEVKARITLVLGLPNEHQLQFNSFKDAKTLLEAIEKMFGALVSCDGLEGYDWSDQAEEGPTNYALMACSTSSALSSDSEDTMQFHHHTSLFPPLKSYLSYTGLEELFNEPKTKKLKDKSNEVQPKSVRKDSDALIIEDWVSDDEEEKVEKKEVKPSINRIKIVKVV</sequence>
<proteinExistence type="predicted"/>
<protein>
    <submittedName>
        <fullName evidence="1">Uncharacterized protein</fullName>
    </submittedName>
</protein>
<comment type="caution">
    <text evidence="1">The sequence shown here is derived from an EMBL/GenBank/DDBJ whole genome shotgun (WGS) entry which is preliminary data.</text>
</comment>
<evidence type="ECO:0000313" key="1">
    <source>
        <dbReference type="EMBL" id="GEU57097.1"/>
    </source>
</evidence>
<name>A0A6L2L8C0_TANCI</name>
<reference evidence="1" key="1">
    <citation type="journal article" date="2019" name="Sci. Rep.">
        <title>Draft genome of Tanacetum cinerariifolium, the natural source of mosquito coil.</title>
        <authorList>
            <person name="Yamashiro T."/>
            <person name="Shiraishi A."/>
            <person name="Satake H."/>
            <person name="Nakayama K."/>
        </authorList>
    </citation>
    <scope>NUCLEOTIDE SEQUENCE</scope>
</reference>
<gene>
    <name evidence="1" type="ORF">Tci_029075</name>
</gene>
<dbReference type="AlphaFoldDB" id="A0A6L2L8C0"/>
<dbReference type="EMBL" id="BKCJ010003774">
    <property type="protein sequence ID" value="GEU57097.1"/>
    <property type="molecule type" value="Genomic_DNA"/>
</dbReference>